<dbReference type="EMBL" id="CAKKTJ010000310">
    <property type="protein sequence ID" value="CAH0479518.1"/>
    <property type="molecule type" value="Genomic_DNA"/>
</dbReference>
<keyword evidence="2" id="KW-0812">Transmembrane</keyword>
<feature type="compositionally biased region" description="Acidic residues" evidence="1">
    <location>
        <begin position="30"/>
        <end position="69"/>
    </location>
</feature>
<proteinExistence type="predicted"/>
<reference evidence="3" key="1">
    <citation type="submission" date="2021-11" db="EMBL/GenBank/DDBJ databases">
        <authorList>
            <person name="Islam A."/>
            <person name="Islam S."/>
            <person name="Flora M.S."/>
            <person name="Rahman M."/>
            <person name="Ziaur R.M."/>
            <person name="Epstein J.H."/>
            <person name="Hassan M."/>
            <person name="Klassen M."/>
            <person name="Woodard K."/>
            <person name="Webb A."/>
            <person name="Webby R.J."/>
            <person name="El Zowalaty M.E."/>
        </authorList>
    </citation>
    <scope>NUCLEOTIDE SEQUENCE</scope>
    <source>
        <strain evidence="3">Pbs3</strain>
    </source>
</reference>
<dbReference type="Proteomes" id="UP001160483">
    <property type="component" value="Unassembled WGS sequence"/>
</dbReference>
<accession>A0AAU9LEK4</accession>
<evidence type="ECO:0000313" key="4">
    <source>
        <dbReference type="Proteomes" id="UP001160483"/>
    </source>
</evidence>
<feature type="transmembrane region" description="Helical" evidence="2">
    <location>
        <begin position="126"/>
        <end position="146"/>
    </location>
</feature>
<sequence length="159" mass="17354">MGLVTAEKNTIAQVKSMDDKTALSVKTINIEEEADAEEEGEAGAEEEGEAGAEEEGEAGAEEEGEAGAEEEGRRPWHFKSEEDFIGAERAFEKVEKTIGEPGPPAKITARQASDLTTYIESESVDWNRMACIVALLGSFTFVMYIFHGEIYAGWVRLTT</sequence>
<protein>
    <submittedName>
        <fullName evidence="3">Uncharacterized protein</fullName>
    </submittedName>
</protein>
<comment type="caution">
    <text evidence="3">The sequence shown here is derived from an EMBL/GenBank/DDBJ whole genome shotgun (WGS) entry which is preliminary data.</text>
</comment>
<evidence type="ECO:0000313" key="3">
    <source>
        <dbReference type="EMBL" id="CAH0479518.1"/>
    </source>
</evidence>
<feature type="region of interest" description="Disordered" evidence="1">
    <location>
        <begin position="16"/>
        <end position="79"/>
    </location>
</feature>
<evidence type="ECO:0000256" key="1">
    <source>
        <dbReference type="SAM" id="MobiDB-lite"/>
    </source>
</evidence>
<feature type="compositionally biased region" description="Basic and acidic residues" evidence="1">
    <location>
        <begin position="70"/>
        <end position="79"/>
    </location>
</feature>
<name>A0AAU9LEK4_9STRA</name>
<keyword evidence="2" id="KW-0472">Membrane</keyword>
<dbReference type="AlphaFoldDB" id="A0AAU9LEK4"/>
<gene>
    <name evidence="3" type="ORF">PBS003_LOCUS6153</name>
</gene>
<evidence type="ECO:0000256" key="2">
    <source>
        <dbReference type="SAM" id="Phobius"/>
    </source>
</evidence>
<keyword evidence="2" id="KW-1133">Transmembrane helix</keyword>
<organism evidence="3 4">
    <name type="scientific">Peronospora belbahrii</name>
    <dbReference type="NCBI Taxonomy" id="622444"/>
    <lineage>
        <taxon>Eukaryota</taxon>
        <taxon>Sar</taxon>
        <taxon>Stramenopiles</taxon>
        <taxon>Oomycota</taxon>
        <taxon>Peronosporomycetes</taxon>
        <taxon>Peronosporales</taxon>
        <taxon>Peronosporaceae</taxon>
        <taxon>Peronospora</taxon>
    </lineage>
</organism>